<dbReference type="NCBIfam" id="TIGR00369">
    <property type="entry name" value="unchar_dom_1"/>
    <property type="match status" value="1"/>
</dbReference>
<evidence type="ECO:0000256" key="1">
    <source>
        <dbReference type="ARBA" id="ARBA00022801"/>
    </source>
</evidence>
<dbReference type="PANTHER" id="PTHR43240:SF8">
    <property type="entry name" value="PHENYLACETIC ACID DEGRADATION-RELATED PROTEIN"/>
    <property type="match status" value="1"/>
</dbReference>
<dbReference type="CDD" id="cd03443">
    <property type="entry name" value="PaaI_thioesterase"/>
    <property type="match status" value="1"/>
</dbReference>
<reference evidence="3" key="1">
    <citation type="journal article" date="2014" name="Int. J. Syst. Evol. Microbiol.">
        <title>Complete genome sequence of Corynebacterium casei LMG S-19264T (=DSM 44701T), isolated from a smear-ripened cheese.</title>
        <authorList>
            <consortium name="US DOE Joint Genome Institute (JGI-PGF)"/>
            <person name="Walter F."/>
            <person name="Albersmeier A."/>
            <person name="Kalinowski J."/>
            <person name="Ruckert C."/>
        </authorList>
    </citation>
    <scope>NUCLEOTIDE SEQUENCE</scope>
    <source>
        <strain evidence="3">JCM 14371</strain>
    </source>
</reference>
<dbReference type="InterPro" id="IPR006683">
    <property type="entry name" value="Thioestr_dom"/>
</dbReference>
<keyword evidence="4" id="KW-1185">Reference proteome</keyword>
<keyword evidence="1" id="KW-0378">Hydrolase</keyword>
<dbReference type="InterPro" id="IPR003736">
    <property type="entry name" value="PAAI_dom"/>
</dbReference>
<evidence type="ECO:0000313" key="3">
    <source>
        <dbReference type="EMBL" id="GGJ63521.1"/>
    </source>
</evidence>
<gene>
    <name evidence="3" type="ORF">GCM10008939_04270</name>
</gene>
<dbReference type="PANTHER" id="PTHR43240">
    <property type="entry name" value="1,4-DIHYDROXY-2-NAPHTHOYL-COA THIOESTERASE 1"/>
    <property type="match status" value="1"/>
</dbReference>
<dbReference type="Pfam" id="PF03061">
    <property type="entry name" value="4HBT"/>
    <property type="match status" value="1"/>
</dbReference>
<comment type="caution">
    <text evidence="3">The sequence shown here is derived from an EMBL/GenBank/DDBJ whole genome shotgun (WGS) entry which is preliminary data.</text>
</comment>
<feature type="domain" description="Thioesterase" evidence="2">
    <location>
        <begin position="53"/>
        <end position="130"/>
    </location>
</feature>
<dbReference type="GO" id="GO:0005829">
    <property type="term" value="C:cytosol"/>
    <property type="evidence" value="ECO:0007669"/>
    <property type="project" value="TreeGrafter"/>
</dbReference>
<name>A0A917P670_9DEIO</name>
<dbReference type="RefSeq" id="WP_229670687.1">
    <property type="nucleotide sequence ID" value="NZ_BMOE01000001.1"/>
</dbReference>
<dbReference type="EMBL" id="BMOE01000001">
    <property type="protein sequence ID" value="GGJ63521.1"/>
    <property type="molecule type" value="Genomic_DNA"/>
</dbReference>
<dbReference type="Gene3D" id="3.10.129.10">
    <property type="entry name" value="Hotdog Thioesterase"/>
    <property type="match status" value="1"/>
</dbReference>
<reference evidence="3" key="2">
    <citation type="submission" date="2020-09" db="EMBL/GenBank/DDBJ databases">
        <authorList>
            <person name="Sun Q."/>
            <person name="Ohkuma M."/>
        </authorList>
    </citation>
    <scope>NUCLEOTIDE SEQUENCE</scope>
    <source>
        <strain evidence="3">JCM 14371</strain>
    </source>
</reference>
<organism evidence="3 4">
    <name type="scientific">Deinococcus aquiradiocola</name>
    <dbReference type="NCBI Taxonomy" id="393059"/>
    <lineage>
        <taxon>Bacteria</taxon>
        <taxon>Thermotogati</taxon>
        <taxon>Deinococcota</taxon>
        <taxon>Deinococci</taxon>
        <taxon>Deinococcales</taxon>
        <taxon>Deinococcaceae</taxon>
        <taxon>Deinococcus</taxon>
    </lineage>
</organism>
<dbReference type="SUPFAM" id="SSF54637">
    <property type="entry name" value="Thioesterase/thiol ester dehydrase-isomerase"/>
    <property type="match status" value="1"/>
</dbReference>
<dbReference type="Proteomes" id="UP000635726">
    <property type="component" value="Unassembled WGS sequence"/>
</dbReference>
<sequence length="150" mass="16075">MNERDLPQADLLSNVNARSEGHLPGLIGIAFTELTPDTVKAELTVRPELMAPNGFLHAASVIALADTACGYGCRLLLPDGANGFTTIELKSNFLGTARAGRVTCEARPVHAGRTTQVWDAEVRNEQGNVMALFRCTQAVLYPRAAPRTDG</sequence>
<dbReference type="AlphaFoldDB" id="A0A917P670"/>
<evidence type="ECO:0000313" key="4">
    <source>
        <dbReference type="Proteomes" id="UP000635726"/>
    </source>
</evidence>
<dbReference type="GO" id="GO:0061522">
    <property type="term" value="F:1,4-dihydroxy-2-naphthoyl-CoA thioesterase activity"/>
    <property type="evidence" value="ECO:0007669"/>
    <property type="project" value="TreeGrafter"/>
</dbReference>
<evidence type="ECO:0000259" key="2">
    <source>
        <dbReference type="Pfam" id="PF03061"/>
    </source>
</evidence>
<protein>
    <recommendedName>
        <fullName evidence="2">Thioesterase domain-containing protein</fullName>
    </recommendedName>
</protein>
<accession>A0A917P670</accession>
<proteinExistence type="predicted"/>
<dbReference type="InterPro" id="IPR029069">
    <property type="entry name" value="HotDog_dom_sf"/>
</dbReference>
<dbReference type="FunFam" id="3.10.129.10:FF:000132">
    <property type="entry name" value="PaaI family thioesterase"/>
    <property type="match status" value="1"/>
</dbReference>